<dbReference type="AlphaFoldDB" id="A0A6J4QX26"/>
<reference evidence="2" key="1">
    <citation type="submission" date="2020-02" db="EMBL/GenBank/DDBJ databases">
        <authorList>
            <person name="Meier V. D."/>
        </authorList>
    </citation>
    <scope>NUCLEOTIDE SEQUENCE</scope>
    <source>
        <strain evidence="2">AVDCRST_MAG58</strain>
    </source>
</reference>
<organism evidence="2">
    <name type="scientific">uncultured Rubrobacteraceae bacterium</name>
    <dbReference type="NCBI Taxonomy" id="349277"/>
    <lineage>
        <taxon>Bacteria</taxon>
        <taxon>Bacillati</taxon>
        <taxon>Actinomycetota</taxon>
        <taxon>Rubrobacteria</taxon>
        <taxon>Rubrobacterales</taxon>
        <taxon>Rubrobacteraceae</taxon>
        <taxon>environmental samples</taxon>
    </lineage>
</organism>
<protein>
    <submittedName>
        <fullName evidence="2">Uncharacterized protein</fullName>
    </submittedName>
</protein>
<keyword evidence="1" id="KW-1133">Transmembrane helix</keyword>
<proteinExistence type="predicted"/>
<gene>
    <name evidence="2" type="ORF">AVDCRST_MAG58-2149</name>
</gene>
<keyword evidence="1" id="KW-0812">Transmembrane</keyword>
<sequence length="30" mass="3436">MLKQLWLRILLGLVIFCVLTTMAYLLGLLS</sequence>
<accession>A0A6J4QX26</accession>
<feature type="transmembrane region" description="Helical" evidence="1">
    <location>
        <begin position="6"/>
        <end position="29"/>
    </location>
</feature>
<dbReference type="EMBL" id="CADCVF010000024">
    <property type="protein sequence ID" value="CAA9452050.1"/>
    <property type="molecule type" value="Genomic_DNA"/>
</dbReference>
<keyword evidence="1" id="KW-0472">Membrane</keyword>
<evidence type="ECO:0000256" key="1">
    <source>
        <dbReference type="SAM" id="Phobius"/>
    </source>
</evidence>
<evidence type="ECO:0000313" key="2">
    <source>
        <dbReference type="EMBL" id="CAA9452050.1"/>
    </source>
</evidence>
<name>A0A6J4QX26_9ACTN</name>